<sequence length="352" mass="40046">MLAYYRRCDMRDPACRRQRKLLKDEFNFWAEYVPSEPGYAFECAALDLAFSLQHSKDYVLSRLWAIYILRQLPQLSALQASLWHLDFPRLMAIGHALSAVPETEMPRFDDLLARFLHPKKQDESVPSARQIRRLLRQQFDPEPEPPQPLESLYSYPVAPGWACLEMVSSEGAIETIREAINTLAQQQDCTKAQALLKMALGETPKITINVYRNERSTEITTAGGERFNSQDLEVLADRAHERQLATDVEARGYRFPPSMRAAIIARDAHCRFPDCEISAQWCDIDHVIPYALGGPTSMSNAQLLCRHHHNLKTERKVFCRSDGEGNITWWTSSGKRITTTPAGVLSDATEPP</sequence>
<dbReference type="GO" id="GO:0004519">
    <property type="term" value="F:endonuclease activity"/>
    <property type="evidence" value="ECO:0007669"/>
    <property type="project" value="UniProtKB-KW"/>
</dbReference>
<protein>
    <submittedName>
        <fullName evidence="2">HNH endonuclease</fullName>
    </submittedName>
</protein>
<dbReference type="GO" id="GO:0008270">
    <property type="term" value="F:zinc ion binding"/>
    <property type="evidence" value="ECO:0007669"/>
    <property type="project" value="InterPro"/>
</dbReference>
<dbReference type="GO" id="GO:0003676">
    <property type="term" value="F:nucleic acid binding"/>
    <property type="evidence" value="ECO:0007669"/>
    <property type="project" value="InterPro"/>
</dbReference>
<evidence type="ECO:0000259" key="1">
    <source>
        <dbReference type="SMART" id="SM00507"/>
    </source>
</evidence>
<feature type="domain" description="HNH nuclease" evidence="1">
    <location>
        <begin position="258"/>
        <end position="310"/>
    </location>
</feature>
<dbReference type="RefSeq" id="WP_164470309.1">
    <property type="nucleotide sequence ID" value="NZ_CP033897.1"/>
</dbReference>
<dbReference type="SMART" id="SM00507">
    <property type="entry name" value="HNHc"/>
    <property type="match status" value="1"/>
</dbReference>
<keyword evidence="2" id="KW-0255">Endonuclease</keyword>
<evidence type="ECO:0000313" key="3">
    <source>
        <dbReference type="Proteomes" id="UP000271587"/>
    </source>
</evidence>
<dbReference type="CDD" id="cd00085">
    <property type="entry name" value="HNHc"/>
    <property type="match status" value="1"/>
</dbReference>
<dbReference type="EMBL" id="CP033897">
    <property type="protein sequence ID" value="AZA12399.1"/>
    <property type="molecule type" value="Genomic_DNA"/>
</dbReference>
<accession>A0A3G6J392</accession>
<dbReference type="InterPro" id="IPR003615">
    <property type="entry name" value="HNH_nuc"/>
</dbReference>
<dbReference type="Gene3D" id="1.10.30.50">
    <property type="match status" value="1"/>
</dbReference>
<dbReference type="AlphaFoldDB" id="A0A3G6J392"/>
<dbReference type="Proteomes" id="UP000271587">
    <property type="component" value="Chromosome"/>
</dbReference>
<evidence type="ECO:0000313" key="2">
    <source>
        <dbReference type="EMBL" id="AZA12399.1"/>
    </source>
</evidence>
<keyword evidence="3" id="KW-1185">Reference proteome</keyword>
<keyword evidence="2" id="KW-0540">Nuclease</keyword>
<dbReference type="Pfam" id="PF01844">
    <property type="entry name" value="HNH"/>
    <property type="match status" value="1"/>
</dbReference>
<keyword evidence="2" id="KW-0378">Hydrolase</keyword>
<organism evidence="2 3">
    <name type="scientific">Corynebacterium gerontici</name>
    <dbReference type="NCBI Taxonomy" id="2079234"/>
    <lineage>
        <taxon>Bacteria</taxon>
        <taxon>Bacillati</taxon>
        <taxon>Actinomycetota</taxon>
        <taxon>Actinomycetes</taxon>
        <taxon>Mycobacteriales</taxon>
        <taxon>Corynebacteriaceae</taxon>
        <taxon>Corynebacterium</taxon>
    </lineage>
</organism>
<dbReference type="InterPro" id="IPR002711">
    <property type="entry name" value="HNH"/>
</dbReference>
<name>A0A3G6J392_9CORY</name>
<reference evidence="2 3" key="1">
    <citation type="submission" date="2018-11" db="EMBL/GenBank/DDBJ databases">
        <authorList>
            <person name="Kleinhagauer T."/>
            <person name="Glaeser S.P."/>
            <person name="Spergser J."/>
            <person name="Ruckert C."/>
            <person name="Kaempfer P."/>
            <person name="Busse H.-J."/>
        </authorList>
    </citation>
    <scope>NUCLEOTIDE SEQUENCE [LARGE SCALE GENOMIC DNA]</scope>
    <source>
        <strain evidence="2 3">W8</strain>
    </source>
</reference>
<proteinExistence type="predicted"/>
<dbReference type="KEGG" id="cgk:CGERO_10600"/>
<gene>
    <name evidence="2" type="ORF">CGERO_10600</name>
</gene>